<dbReference type="SUPFAM" id="SSF55785">
    <property type="entry name" value="PYP-like sensor domain (PAS domain)"/>
    <property type="match status" value="2"/>
</dbReference>
<evidence type="ECO:0000259" key="4">
    <source>
        <dbReference type="PROSITE" id="PS50113"/>
    </source>
</evidence>
<evidence type="ECO:0000313" key="6">
    <source>
        <dbReference type="Proteomes" id="UP000239485"/>
    </source>
</evidence>
<dbReference type="Gene3D" id="2.10.70.100">
    <property type="match status" value="1"/>
</dbReference>
<dbReference type="Pfam" id="PF08447">
    <property type="entry name" value="PAS_3"/>
    <property type="match status" value="1"/>
</dbReference>
<organism evidence="5 6">
    <name type="scientific">Kineococcus xinjiangensis</name>
    <dbReference type="NCBI Taxonomy" id="512762"/>
    <lineage>
        <taxon>Bacteria</taxon>
        <taxon>Bacillati</taxon>
        <taxon>Actinomycetota</taxon>
        <taxon>Actinomycetes</taxon>
        <taxon>Kineosporiales</taxon>
        <taxon>Kineosporiaceae</taxon>
        <taxon>Kineococcus</taxon>
    </lineage>
</organism>
<dbReference type="InterPro" id="IPR035965">
    <property type="entry name" value="PAS-like_dom_sf"/>
</dbReference>
<dbReference type="InterPro" id="IPR052016">
    <property type="entry name" value="Bact_Sigma-Reg"/>
</dbReference>
<dbReference type="InterPro" id="IPR029016">
    <property type="entry name" value="GAF-like_dom_sf"/>
</dbReference>
<dbReference type="Pfam" id="PF08448">
    <property type="entry name" value="PAS_4"/>
    <property type="match status" value="1"/>
</dbReference>
<keyword evidence="6" id="KW-1185">Reference proteome</keyword>
<dbReference type="Gene3D" id="3.30.450.40">
    <property type="match status" value="2"/>
</dbReference>
<keyword evidence="1" id="KW-0378">Hydrolase</keyword>
<sequence length="893" mass="94149">MQSTAAVRSAAAEVVADAARVAAAERLQKVGALPGLDRLAELAARLLGAAGAQVSLLSDTELIAAGAGSQAGAVRAEGRLEDTLCSLTVASGSALVLADTRADARVAALPPVASGAVGAYLGAPLTARSGQVVGALCVVDAAARTWSEADVVLLQQVADSAAAELELAALDAEYQTSRSLLEVSVRAAGVGTYTLDLATEQLTWNEQMYALFGVDPAGFADDLSAAYERIHPDDRAGIQNAIDTAIATGEDFTSSYRVLLPGGGIRWIAARGTVARDSEGNAVRLLGAAYDVTALREAGARMEQILDAMAVGYLALDAEWRMTYANAQAEQIIGRPREQLLGRNLWEEFPAALGSVFEEHYRGAVATGGARVFDAYYPAPLDVWVEVRAQPEQGGLGLYFLDISARKAAQQAAEAAADRLALLAAVSAELSETFDAQQAVARLAQLVVPALADWCVVTLVEDEASITTPATARASRAVDLRRALRDVGSWHRDEALRPLVGAYAAHRVAALQEGSLPLQALRQAQPVLVLEDAATAIAARLTPGGRAGQLIEQLAPTSAAYFALRGRGRTVGLLSLFNGPGRAPLTPDETATAREVAARAGLALDSARLYRQQHDLAEGLQRSLLTDPPEPDHGQIVVRYVAAAEAAQVGGDWYDAFMQPAGATMLVIGDVVGHDTQAAAAMSQVRTIVRTLGALGDDSPAHVLARADRAIANLDLTTTATALAARLEQTLDERARGVTRLRWSSAGHPPAMVVHPDGSVQPLLDLTTDLLLGVQPDTDRRDCEVVLDRGATVLMYTDGLVERRDQPLQEGLQRLQDTLTDLAGDDPSLDELVDQVLQQMLPSRPEDDVAVIAVRLHRQDRPRPAEAGPNRVPAHIPPEPTTPVDSGTVRSPV</sequence>
<dbReference type="SUPFAM" id="SSF55781">
    <property type="entry name" value="GAF domain-like"/>
    <property type="match status" value="2"/>
</dbReference>
<feature type="domain" description="PAC" evidence="4">
    <location>
        <begin position="252"/>
        <end position="304"/>
    </location>
</feature>
<feature type="compositionally biased region" description="Polar residues" evidence="2">
    <location>
        <begin position="883"/>
        <end position="893"/>
    </location>
</feature>
<feature type="domain" description="PAS" evidence="3">
    <location>
        <begin position="298"/>
        <end position="349"/>
    </location>
</feature>
<dbReference type="InterPro" id="IPR003018">
    <property type="entry name" value="GAF"/>
</dbReference>
<dbReference type="InterPro" id="IPR036457">
    <property type="entry name" value="PPM-type-like_dom_sf"/>
</dbReference>
<dbReference type="Proteomes" id="UP000239485">
    <property type="component" value="Unassembled WGS sequence"/>
</dbReference>
<name>A0A2S6IF84_9ACTN</name>
<dbReference type="Pfam" id="PF01590">
    <property type="entry name" value="GAF"/>
    <property type="match status" value="2"/>
</dbReference>
<dbReference type="InterPro" id="IPR001932">
    <property type="entry name" value="PPM-type_phosphatase-like_dom"/>
</dbReference>
<dbReference type="NCBIfam" id="TIGR00229">
    <property type="entry name" value="sensory_box"/>
    <property type="match status" value="1"/>
</dbReference>
<dbReference type="PROSITE" id="PS50113">
    <property type="entry name" value="PAC"/>
    <property type="match status" value="1"/>
</dbReference>
<gene>
    <name evidence="5" type="ORF">CLV92_11230</name>
</gene>
<evidence type="ECO:0000256" key="2">
    <source>
        <dbReference type="SAM" id="MobiDB-lite"/>
    </source>
</evidence>
<dbReference type="Gene3D" id="3.60.40.10">
    <property type="entry name" value="PPM-type phosphatase domain"/>
    <property type="match status" value="1"/>
</dbReference>
<comment type="caution">
    <text evidence="5">The sequence shown here is derived from an EMBL/GenBank/DDBJ whole genome shotgun (WGS) entry which is preliminary data.</text>
</comment>
<evidence type="ECO:0000313" key="5">
    <source>
        <dbReference type="EMBL" id="PPK92857.1"/>
    </source>
</evidence>
<dbReference type="AlphaFoldDB" id="A0A2S6IF84"/>
<dbReference type="InterPro" id="IPR000014">
    <property type="entry name" value="PAS"/>
</dbReference>
<dbReference type="SMART" id="SM00086">
    <property type="entry name" value="PAC"/>
    <property type="match status" value="1"/>
</dbReference>
<accession>A0A2S6IF84</accession>
<protein>
    <submittedName>
        <fullName evidence="5">PAS domain S-box-containing protein</fullName>
    </submittedName>
</protein>
<dbReference type="EMBL" id="PTJD01000012">
    <property type="protein sequence ID" value="PPK92857.1"/>
    <property type="molecule type" value="Genomic_DNA"/>
</dbReference>
<proteinExistence type="predicted"/>
<dbReference type="PANTHER" id="PTHR43156">
    <property type="entry name" value="STAGE II SPORULATION PROTEIN E-RELATED"/>
    <property type="match status" value="1"/>
</dbReference>
<dbReference type="InterPro" id="IPR000700">
    <property type="entry name" value="PAS-assoc_C"/>
</dbReference>
<dbReference type="PANTHER" id="PTHR43156:SF2">
    <property type="entry name" value="STAGE II SPORULATION PROTEIN E"/>
    <property type="match status" value="1"/>
</dbReference>
<dbReference type="Pfam" id="PF07228">
    <property type="entry name" value="SpoIIE"/>
    <property type="match status" value="1"/>
</dbReference>
<dbReference type="OrthoDB" id="118142at2"/>
<feature type="region of interest" description="Disordered" evidence="2">
    <location>
        <begin position="860"/>
        <end position="893"/>
    </location>
</feature>
<dbReference type="GO" id="GO:0016791">
    <property type="term" value="F:phosphatase activity"/>
    <property type="evidence" value="ECO:0007669"/>
    <property type="project" value="TreeGrafter"/>
</dbReference>
<dbReference type="PROSITE" id="PS50112">
    <property type="entry name" value="PAS"/>
    <property type="match status" value="2"/>
</dbReference>
<dbReference type="InterPro" id="IPR013655">
    <property type="entry name" value="PAS_fold_3"/>
</dbReference>
<dbReference type="SUPFAM" id="SSF81606">
    <property type="entry name" value="PP2C-like"/>
    <property type="match status" value="1"/>
</dbReference>
<dbReference type="SMART" id="SM00331">
    <property type="entry name" value="PP2C_SIG"/>
    <property type="match status" value="1"/>
</dbReference>
<dbReference type="InterPro" id="IPR001610">
    <property type="entry name" value="PAC"/>
</dbReference>
<dbReference type="RefSeq" id="WP_104434199.1">
    <property type="nucleotide sequence ID" value="NZ_PTJD01000012.1"/>
</dbReference>
<evidence type="ECO:0000259" key="3">
    <source>
        <dbReference type="PROSITE" id="PS50112"/>
    </source>
</evidence>
<feature type="domain" description="PAS" evidence="3">
    <location>
        <begin position="177"/>
        <end position="249"/>
    </location>
</feature>
<dbReference type="Gene3D" id="3.30.450.20">
    <property type="entry name" value="PAS domain"/>
    <property type="match status" value="2"/>
</dbReference>
<evidence type="ECO:0000256" key="1">
    <source>
        <dbReference type="ARBA" id="ARBA00022801"/>
    </source>
</evidence>
<dbReference type="CDD" id="cd00130">
    <property type="entry name" value="PAS"/>
    <property type="match status" value="2"/>
</dbReference>
<dbReference type="InterPro" id="IPR013656">
    <property type="entry name" value="PAS_4"/>
</dbReference>
<reference evidence="5 6" key="1">
    <citation type="submission" date="2018-02" db="EMBL/GenBank/DDBJ databases">
        <title>Genomic Encyclopedia of Archaeal and Bacterial Type Strains, Phase II (KMG-II): from individual species to whole genera.</title>
        <authorList>
            <person name="Goeker M."/>
        </authorList>
    </citation>
    <scope>NUCLEOTIDE SEQUENCE [LARGE SCALE GENOMIC DNA]</scope>
    <source>
        <strain evidence="5 6">DSM 22857</strain>
    </source>
</reference>
<dbReference type="SMART" id="SM00091">
    <property type="entry name" value="PAS"/>
    <property type="match status" value="2"/>
</dbReference>
<dbReference type="SMART" id="SM00065">
    <property type="entry name" value="GAF"/>
    <property type="match status" value="2"/>
</dbReference>